<proteinExistence type="predicted"/>
<gene>
    <name evidence="3" type="ORF">SU48_08600</name>
</gene>
<evidence type="ECO:0000256" key="2">
    <source>
        <dbReference type="SAM" id="SignalP"/>
    </source>
</evidence>
<reference evidence="3 4" key="1">
    <citation type="submission" date="2015-01" db="EMBL/GenBank/DDBJ databases">
        <title>Deinococcus puniceus/DY1/ whole genome sequencing.</title>
        <authorList>
            <person name="Kim M.K."/>
            <person name="Srinivasan S."/>
            <person name="Lee J.-J."/>
        </authorList>
    </citation>
    <scope>NUCLEOTIDE SEQUENCE [LARGE SCALE GENOMIC DNA]</scope>
    <source>
        <strain evidence="3 4">DY1</strain>
    </source>
</reference>
<dbReference type="STRING" id="1182568.SU48_08600"/>
<dbReference type="Proteomes" id="UP000077363">
    <property type="component" value="Chromosome"/>
</dbReference>
<keyword evidence="1 2" id="KW-0732">Signal</keyword>
<evidence type="ECO:0000313" key="4">
    <source>
        <dbReference type="Proteomes" id="UP000077363"/>
    </source>
</evidence>
<dbReference type="KEGG" id="dpu:SU48_08600"/>
<evidence type="ECO:0000256" key="1">
    <source>
        <dbReference type="ARBA" id="ARBA00022729"/>
    </source>
</evidence>
<feature type="signal peptide" evidence="2">
    <location>
        <begin position="1"/>
        <end position="22"/>
    </location>
</feature>
<dbReference type="AlphaFoldDB" id="A0A172TAI8"/>
<keyword evidence="4" id="KW-1185">Reference proteome</keyword>
<sequence length="168" mass="17528">MKRPLLLLGLAAALASCAPALVGPPTGRIVNTSNGQEGTVSFVAGSLQPRSGAGRLENNVTIQIGEQTYVGRTVIIDTASPVPSPFDLGLQFNFGNTWNGTGDRDPYYGVGGTARTPAPRLVSRTGNLIARTDGNASRTLTCTLTVDAQEHGYGECTDSGGVRYALQF</sequence>
<dbReference type="PROSITE" id="PS51257">
    <property type="entry name" value="PROKAR_LIPOPROTEIN"/>
    <property type="match status" value="1"/>
</dbReference>
<protein>
    <recommendedName>
        <fullName evidence="5">Lipoprotein</fullName>
    </recommendedName>
</protein>
<evidence type="ECO:0000313" key="3">
    <source>
        <dbReference type="EMBL" id="ANE43823.1"/>
    </source>
</evidence>
<dbReference type="RefSeq" id="WP_064014892.1">
    <property type="nucleotide sequence ID" value="NZ_CP011387.1"/>
</dbReference>
<evidence type="ECO:0008006" key="5">
    <source>
        <dbReference type="Google" id="ProtNLM"/>
    </source>
</evidence>
<accession>A0A172TAI8</accession>
<dbReference type="InterPro" id="IPR012640">
    <property type="entry name" value="Membr_lipoprot_lipid_attach_CS"/>
</dbReference>
<feature type="chain" id="PRO_5008000568" description="Lipoprotein" evidence="2">
    <location>
        <begin position="23"/>
        <end position="168"/>
    </location>
</feature>
<dbReference type="Pfam" id="PF08139">
    <property type="entry name" value="LPAM_1"/>
    <property type="match status" value="1"/>
</dbReference>
<dbReference type="OrthoDB" id="73663at2"/>
<name>A0A172TAI8_9DEIO</name>
<organism evidence="3 4">
    <name type="scientific">Deinococcus puniceus</name>
    <dbReference type="NCBI Taxonomy" id="1182568"/>
    <lineage>
        <taxon>Bacteria</taxon>
        <taxon>Thermotogati</taxon>
        <taxon>Deinococcota</taxon>
        <taxon>Deinococci</taxon>
        <taxon>Deinococcales</taxon>
        <taxon>Deinococcaceae</taxon>
        <taxon>Deinococcus</taxon>
    </lineage>
</organism>
<dbReference type="PATRIC" id="fig|1182568.3.peg.1787"/>
<dbReference type="EMBL" id="CP011387">
    <property type="protein sequence ID" value="ANE43823.1"/>
    <property type="molecule type" value="Genomic_DNA"/>
</dbReference>